<gene>
    <name evidence="9" type="ORF">J1899_04210</name>
</gene>
<dbReference type="EMBL" id="CP071709">
    <property type="protein sequence ID" value="QVY62316.1"/>
    <property type="molecule type" value="Genomic_DNA"/>
</dbReference>
<feature type="compositionally biased region" description="Acidic residues" evidence="6">
    <location>
        <begin position="165"/>
        <end position="221"/>
    </location>
</feature>
<feature type="transmembrane region" description="Helical" evidence="7">
    <location>
        <begin position="12"/>
        <end position="32"/>
    </location>
</feature>
<evidence type="ECO:0000259" key="8">
    <source>
        <dbReference type="Pfam" id="PF00746"/>
    </source>
</evidence>
<evidence type="ECO:0000256" key="4">
    <source>
        <dbReference type="ARBA" id="ARBA00022729"/>
    </source>
</evidence>
<reference evidence="9 10" key="1">
    <citation type="submission" date="2021-03" db="EMBL/GenBank/DDBJ databases">
        <title>The first data on the complete genome of the tetrodotoxin-producing bacterium.</title>
        <authorList>
            <person name="Melnikova D.I."/>
            <person name="Nijland R."/>
            <person name="Magarlamov T.Y."/>
        </authorList>
    </citation>
    <scope>NUCLEOTIDE SEQUENCE [LARGE SCALE GENOMIC DNA]</scope>
    <source>
        <strain evidence="9 10">1839</strain>
    </source>
</reference>
<name>A0ABX8FE84_9BACI</name>
<dbReference type="PRINTS" id="PR01217">
    <property type="entry name" value="PRICHEXTENSN"/>
</dbReference>
<accession>A0ABX8FE84</accession>
<keyword evidence="7" id="KW-0812">Transmembrane</keyword>
<evidence type="ECO:0000256" key="3">
    <source>
        <dbReference type="ARBA" id="ARBA00022525"/>
    </source>
</evidence>
<evidence type="ECO:0000313" key="10">
    <source>
        <dbReference type="Proteomes" id="UP000679247"/>
    </source>
</evidence>
<feature type="region of interest" description="Disordered" evidence="6">
    <location>
        <begin position="157"/>
        <end position="272"/>
    </location>
</feature>
<dbReference type="NCBIfam" id="TIGR01167">
    <property type="entry name" value="LPXTG_anchor"/>
    <property type="match status" value="1"/>
</dbReference>
<dbReference type="InterPro" id="IPR019931">
    <property type="entry name" value="LPXTG_anchor"/>
</dbReference>
<keyword evidence="4" id="KW-0732">Signal</keyword>
<keyword evidence="10" id="KW-1185">Reference proteome</keyword>
<feature type="transmembrane region" description="Helical" evidence="7">
    <location>
        <begin position="296"/>
        <end position="317"/>
    </location>
</feature>
<protein>
    <submittedName>
        <fullName evidence="9">LPXTG cell wall anchor domain-containing protein</fullName>
    </submittedName>
</protein>
<keyword evidence="3" id="KW-0964">Secreted</keyword>
<evidence type="ECO:0000256" key="6">
    <source>
        <dbReference type="SAM" id="MobiDB-lite"/>
    </source>
</evidence>
<keyword evidence="7" id="KW-0472">Membrane</keyword>
<keyword evidence="5" id="KW-0572">Peptidoglycan-anchor</keyword>
<keyword evidence="2" id="KW-0134">Cell wall</keyword>
<keyword evidence="7" id="KW-1133">Transmembrane helix</keyword>
<dbReference type="Pfam" id="PF00746">
    <property type="entry name" value="Gram_pos_anchor"/>
    <property type="match status" value="1"/>
</dbReference>
<evidence type="ECO:0000256" key="1">
    <source>
        <dbReference type="ARBA" id="ARBA00004168"/>
    </source>
</evidence>
<organism evidence="9 10">
    <name type="scientific">Cytobacillus gottheilii</name>
    <dbReference type="NCBI Taxonomy" id="859144"/>
    <lineage>
        <taxon>Bacteria</taxon>
        <taxon>Bacillati</taxon>
        <taxon>Bacillota</taxon>
        <taxon>Bacilli</taxon>
        <taxon>Bacillales</taxon>
        <taxon>Bacillaceae</taxon>
        <taxon>Cytobacillus</taxon>
    </lineage>
</organism>
<sequence length="324" mass="35021">MNNQGLLAKPKIVFILFIFVLSLGIGGLPVHAEDREVDIQTNPHGYLFQVDNLKPGDWMPRNITVKNNGLMDFKYIARIGDKKSVKGLLEELEFMVKKENDLLYDGKLKDFTGFSPRELTKGSEETLFLQVKVPETLGNSFQGSSAEVEIIFLAERIGDSTPTDPGEDPDPTDPGEDPDPTDPGEDPDPTDPGEDPDPTDPGEDPDPTDPGEDPDPTDPGEDPAPTDPGENPDPTNPGENPDLTDPGENPNPTNPNPADPVNNPNPTVPEDEQPAQDIVVSPEVVNTLPNTATNHYNILIAGLIATIGGGFLLLIYIRKIRNAG</sequence>
<dbReference type="Proteomes" id="UP000679247">
    <property type="component" value="Chromosome"/>
</dbReference>
<evidence type="ECO:0000256" key="2">
    <source>
        <dbReference type="ARBA" id="ARBA00022512"/>
    </source>
</evidence>
<dbReference type="Pfam" id="PF12389">
    <property type="entry name" value="Peptidase_M73"/>
    <property type="match status" value="1"/>
</dbReference>
<evidence type="ECO:0000256" key="7">
    <source>
        <dbReference type="SAM" id="Phobius"/>
    </source>
</evidence>
<evidence type="ECO:0000256" key="5">
    <source>
        <dbReference type="ARBA" id="ARBA00023088"/>
    </source>
</evidence>
<proteinExistence type="predicted"/>
<feature type="domain" description="Gram-positive cocci surface proteins LPxTG" evidence="8">
    <location>
        <begin position="286"/>
        <end position="316"/>
    </location>
</feature>
<dbReference type="InterPro" id="IPR022121">
    <property type="entry name" value="Peptidase_M73_camelysin"/>
</dbReference>
<dbReference type="RefSeq" id="WP_214477811.1">
    <property type="nucleotide sequence ID" value="NZ_CANKUS010000033.1"/>
</dbReference>
<comment type="subcellular location">
    <subcellularLocation>
        <location evidence="1">Secreted</location>
        <location evidence="1">Cell wall</location>
        <topology evidence="1">Peptidoglycan-anchor</topology>
    </subcellularLocation>
</comment>
<evidence type="ECO:0000313" key="9">
    <source>
        <dbReference type="EMBL" id="QVY62316.1"/>
    </source>
</evidence>